<dbReference type="Gene3D" id="3.40.50.720">
    <property type="entry name" value="NAD(P)-binding Rossmann-like Domain"/>
    <property type="match status" value="1"/>
</dbReference>
<evidence type="ECO:0000313" key="15">
    <source>
        <dbReference type="EMBL" id="OGE64256.1"/>
    </source>
</evidence>
<dbReference type="InterPro" id="IPR000846">
    <property type="entry name" value="DapB_N"/>
</dbReference>
<dbReference type="PANTHER" id="PTHR20836">
    <property type="entry name" value="DIHYDRODIPICOLINATE REDUCTASE"/>
    <property type="match status" value="1"/>
</dbReference>
<evidence type="ECO:0000256" key="9">
    <source>
        <dbReference type="ARBA" id="ARBA00038983"/>
    </source>
</evidence>
<dbReference type="SUPFAM" id="SSF51735">
    <property type="entry name" value="NAD(P)-binding Rossmann-fold domains"/>
    <property type="match status" value="1"/>
</dbReference>
<feature type="active site" description="Proton donor/acceptor" evidence="12">
    <location>
        <position position="136"/>
    </location>
</feature>
<comment type="caution">
    <text evidence="12">Was originally thought to be a dihydrodipicolinate reductase (DHDPR), catalyzing the conversion of dihydrodipicolinate to tetrahydrodipicolinate. However, it was shown in E.coli that the substrate of the enzymatic reaction is not dihydrodipicolinate (DHDP) but in fact (2S,4S)-4-hydroxy-2,3,4,5-tetrahydrodipicolinic acid (HTPA), the product released by the DapA-catalyzed reaction.</text>
</comment>
<dbReference type="UniPathway" id="UPA00034">
    <property type="reaction ID" value="UER00018"/>
</dbReference>
<dbReference type="InterPro" id="IPR036291">
    <property type="entry name" value="NAD(P)-bd_dom_sf"/>
</dbReference>
<comment type="function">
    <text evidence="12">Catalyzes the conversion of 4-hydroxy-tetrahydrodipicolinate (HTPA) to tetrahydrodipicolinate.</text>
</comment>
<keyword evidence="7 12" id="KW-0457">Lysine biosynthesis</keyword>
<dbReference type="GO" id="GO:0009089">
    <property type="term" value="P:lysine biosynthetic process via diaminopimelate"/>
    <property type="evidence" value="ECO:0007669"/>
    <property type="project" value="UniProtKB-UniRule"/>
</dbReference>
<gene>
    <name evidence="12" type="primary">dapB</name>
    <name evidence="15" type="ORF">A3J13_02540</name>
</gene>
<feature type="binding site" evidence="12">
    <location>
        <position position="137"/>
    </location>
    <ligand>
        <name>(S)-2,3,4,5-tetrahydrodipicolinate</name>
        <dbReference type="ChEBI" id="CHEBI:16845"/>
    </ligand>
</feature>
<comment type="similarity">
    <text evidence="1 12">Belongs to the DapB family.</text>
</comment>
<dbReference type="HAMAP" id="MF_00102">
    <property type="entry name" value="DapB"/>
    <property type="match status" value="1"/>
</dbReference>
<comment type="catalytic activity">
    <reaction evidence="10 12">
        <text>(S)-2,3,4,5-tetrahydrodipicolinate + NADP(+) + H2O = (2S,4S)-4-hydroxy-2,3,4,5-tetrahydrodipicolinate + NADPH + H(+)</text>
        <dbReference type="Rhea" id="RHEA:35331"/>
        <dbReference type="ChEBI" id="CHEBI:15377"/>
        <dbReference type="ChEBI" id="CHEBI:15378"/>
        <dbReference type="ChEBI" id="CHEBI:16845"/>
        <dbReference type="ChEBI" id="CHEBI:57783"/>
        <dbReference type="ChEBI" id="CHEBI:58349"/>
        <dbReference type="ChEBI" id="CHEBI:67139"/>
        <dbReference type="EC" id="1.17.1.8"/>
    </reaction>
</comment>
<feature type="domain" description="Dihydrodipicolinate reductase N-terminal" evidence="13">
    <location>
        <begin position="1"/>
        <end position="104"/>
    </location>
</feature>
<accession>A0A1F5MFW4</accession>
<feature type="active site" description="Proton donor" evidence="12">
    <location>
        <position position="140"/>
    </location>
</feature>
<comment type="subcellular location">
    <subcellularLocation>
        <location evidence="12">Cytoplasm</location>
    </subcellularLocation>
</comment>
<sequence>MKIALIGYGNMGKEIERLVNEGGVHQVVSISLKEIGEELDLEGIKKSDVVIDFTSPEIVLENIKKVVALGKNMVIGTTGWYKDLENVKKLVKDKKIGLIYAQNFSVGANIFFKIIAEAGRLFSKFKGYDVYGLEIHHKMKKDAPSGTALRIARDVTGLKFSSIRAGRNPGLHQVVFDSPADSITLSHQAHNRAGFGMGAILAAEFIKGKKGFYAFDEIFN</sequence>
<organism evidence="15 16">
    <name type="scientific">Candidatus Daviesbacteria bacterium RIFCSPLOWO2_02_FULL_36_8</name>
    <dbReference type="NCBI Taxonomy" id="1797793"/>
    <lineage>
        <taxon>Bacteria</taxon>
        <taxon>Candidatus Daviesiibacteriota</taxon>
    </lineage>
</organism>
<evidence type="ECO:0000256" key="2">
    <source>
        <dbReference type="ARBA" id="ARBA00022605"/>
    </source>
</evidence>
<dbReference type="EMBL" id="MFDU01000027">
    <property type="protein sequence ID" value="OGE64256.1"/>
    <property type="molecule type" value="Genomic_DNA"/>
</dbReference>
<dbReference type="EC" id="1.17.1.8" evidence="9 12"/>
<reference evidence="15 16" key="1">
    <citation type="journal article" date="2016" name="Nat. Commun.">
        <title>Thousands of microbial genomes shed light on interconnected biogeochemical processes in an aquifer system.</title>
        <authorList>
            <person name="Anantharaman K."/>
            <person name="Brown C.T."/>
            <person name="Hug L.A."/>
            <person name="Sharon I."/>
            <person name="Castelle C.J."/>
            <person name="Probst A.J."/>
            <person name="Thomas B.C."/>
            <person name="Singh A."/>
            <person name="Wilkins M.J."/>
            <person name="Karaoz U."/>
            <person name="Brodie E.L."/>
            <person name="Williams K.H."/>
            <person name="Hubbard S.S."/>
            <person name="Banfield J.F."/>
        </authorList>
    </citation>
    <scope>NUCLEOTIDE SEQUENCE [LARGE SCALE GENOMIC DNA]</scope>
</reference>
<dbReference type="Pfam" id="PF01113">
    <property type="entry name" value="DapB_N"/>
    <property type="match status" value="1"/>
</dbReference>
<evidence type="ECO:0000256" key="8">
    <source>
        <dbReference type="ARBA" id="ARBA00037922"/>
    </source>
</evidence>
<keyword evidence="4 12" id="KW-0220">Diaminopimelate biosynthesis</keyword>
<dbReference type="Proteomes" id="UP000183317">
    <property type="component" value="Unassembled WGS sequence"/>
</dbReference>
<evidence type="ECO:0000256" key="1">
    <source>
        <dbReference type="ARBA" id="ARBA00006642"/>
    </source>
</evidence>
<dbReference type="GO" id="GO:0050661">
    <property type="term" value="F:NADP binding"/>
    <property type="evidence" value="ECO:0007669"/>
    <property type="project" value="UniProtKB-UniRule"/>
</dbReference>
<dbReference type="PANTHER" id="PTHR20836:SF0">
    <property type="entry name" value="4-HYDROXY-TETRAHYDRODIPICOLINATE REDUCTASE 1, CHLOROPLASTIC-RELATED"/>
    <property type="match status" value="1"/>
</dbReference>
<comment type="caution">
    <text evidence="12">Lacks conserved residue(s) required for the propagation of feature annotation.</text>
</comment>
<feature type="binding site" evidence="12">
    <location>
        <position position="33"/>
    </location>
    <ligand>
        <name>NADP(+)</name>
        <dbReference type="ChEBI" id="CHEBI:58349"/>
    </ligand>
</feature>
<feature type="binding site" evidence="12">
    <location>
        <begin position="101"/>
        <end position="104"/>
    </location>
    <ligand>
        <name>NAD(+)</name>
        <dbReference type="ChEBI" id="CHEBI:57540"/>
    </ligand>
</feature>
<dbReference type="Pfam" id="PF05173">
    <property type="entry name" value="DapB_C"/>
    <property type="match status" value="1"/>
</dbReference>
<comment type="catalytic activity">
    <reaction evidence="11 12">
        <text>(S)-2,3,4,5-tetrahydrodipicolinate + NAD(+) + H2O = (2S,4S)-4-hydroxy-2,3,4,5-tetrahydrodipicolinate + NADH + H(+)</text>
        <dbReference type="Rhea" id="RHEA:35323"/>
        <dbReference type="ChEBI" id="CHEBI:15377"/>
        <dbReference type="ChEBI" id="CHEBI:15378"/>
        <dbReference type="ChEBI" id="CHEBI:16845"/>
        <dbReference type="ChEBI" id="CHEBI:57540"/>
        <dbReference type="ChEBI" id="CHEBI:57945"/>
        <dbReference type="ChEBI" id="CHEBI:67139"/>
        <dbReference type="EC" id="1.17.1.8"/>
    </reaction>
</comment>
<dbReference type="InterPro" id="IPR022663">
    <property type="entry name" value="DapB_C"/>
</dbReference>
<dbReference type="GO" id="GO:0051287">
    <property type="term" value="F:NAD binding"/>
    <property type="evidence" value="ECO:0007669"/>
    <property type="project" value="UniProtKB-UniRule"/>
</dbReference>
<dbReference type="GO" id="GO:0016726">
    <property type="term" value="F:oxidoreductase activity, acting on CH or CH2 groups, NAD or NADP as acceptor"/>
    <property type="evidence" value="ECO:0007669"/>
    <property type="project" value="UniProtKB-UniRule"/>
</dbReference>
<comment type="pathway">
    <text evidence="8 12">Amino-acid biosynthesis; L-lysine biosynthesis via DAP pathway; (S)-tetrahydrodipicolinate from L-aspartate: step 4/4.</text>
</comment>
<evidence type="ECO:0000259" key="14">
    <source>
        <dbReference type="Pfam" id="PF05173"/>
    </source>
</evidence>
<keyword evidence="2 12" id="KW-0028">Amino-acid biosynthesis</keyword>
<name>A0A1F5MFW4_9BACT</name>
<dbReference type="CDD" id="cd02274">
    <property type="entry name" value="DHDPR_N"/>
    <property type="match status" value="1"/>
</dbReference>
<feature type="binding site" evidence="12">
    <location>
        <begin position="76"/>
        <end position="78"/>
    </location>
    <ligand>
        <name>NAD(+)</name>
        <dbReference type="ChEBI" id="CHEBI:57540"/>
    </ligand>
</feature>
<dbReference type="GO" id="GO:0005737">
    <property type="term" value="C:cytoplasm"/>
    <property type="evidence" value="ECO:0007669"/>
    <property type="project" value="UniProtKB-SubCell"/>
</dbReference>
<evidence type="ECO:0000256" key="10">
    <source>
        <dbReference type="ARBA" id="ARBA00049080"/>
    </source>
</evidence>
<keyword evidence="3 12" id="KW-0521">NADP</keyword>
<evidence type="ECO:0000256" key="12">
    <source>
        <dbReference type="HAMAP-Rule" id="MF_00102"/>
    </source>
</evidence>
<evidence type="ECO:0000256" key="7">
    <source>
        <dbReference type="ARBA" id="ARBA00023154"/>
    </source>
</evidence>
<evidence type="ECO:0000256" key="3">
    <source>
        <dbReference type="ARBA" id="ARBA00022857"/>
    </source>
</evidence>
<keyword evidence="6 12" id="KW-0520">NAD</keyword>
<evidence type="ECO:0000256" key="4">
    <source>
        <dbReference type="ARBA" id="ARBA00022915"/>
    </source>
</evidence>
<evidence type="ECO:0000313" key="16">
    <source>
        <dbReference type="Proteomes" id="UP000183317"/>
    </source>
</evidence>
<dbReference type="Gene3D" id="3.30.360.10">
    <property type="entry name" value="Dihydrodipicolinate Reductase, domain 2"/>
    <property type="match status" value="1"/>
</dbReference>
<evidence type="ECO:0000256" key="5">
    <source>
        <dbReference type="ARBA" id="ARBA00023002"/>
    </source>
</evidence>
<dbReference type="InterPro" id="IPR023940">
    <property type="entry name" value="DHDPR_bac"/>
</dbReference>
<evidence type="ECO:0000256" key="11">
    <source>
        <dbReference type="ARBA" id="ARBA00049396"/>
    </source>
</evidence>
<dbReference type="GO" id="GO:0008839">
    <property type="term" value="F:4-hydroxy-tetrahydrodipicolinate reductase"/>
    <property type="evidence" value="ECO:0007669"/>
    <property type="project" value="UniProtKB-EC"/>
</dbReference>
<dbReference type="GO" id="GO:0019877">
    <property type="term" value="P:diaminopimelate biosynthetic process"/>
    <property type="evidence" value="ECO:0007669"/>
    <property type="project" value="UniProtKB-UniRule"/>
</dbReference>
<dbReference type="AlphaFoldDB" id="A0A1F5MFW4"/>
<protein>
    <recommendedName>
        <fullName evidence="9 12">4-hydroxy-tetrahydrodipicolinate reductase</fullName>
        <shortName evidence="12">HTPA reductase</shortName>
        <ecNumber evidence="9 12">1.17.1.8</ecNumber>
    </recommendedName>
</protein>
<keyword evidence="5 12" id="KW-0560">Oxidoreductase</keyword>
<comment type="subunit">
    <text evidence="12">Homotetramer.</text>
</comment>
<evidence type="ECO:0000259" key="13">
    <source>
        <dbReference type="Pfam" id="PF01113"/>
    </source>
</evidence>
<proteinExistence type="inferred from homology"/>
<dbReference type="SUPFAM" id="SSF55347">
    <property type="entry name" value="Glyceraldehyde-3-phosphate dehydrogenase-like, C-terminal domain"/>
    <property type="match status" value="1"/>
</dbReference>
<comment type="caution">
    <text evidence="15">The sequence shown here is derived from an EMBL/GenBank/DDBJ whole genome shotgun (WGS) entry which is preliminary data.</text>
</comment>
<keyword evidence="12" id="KW-0963">Cytoplasm</keyword>
<evidence type="ECO:0000256" key="6">
    <source>
        <dbReference type="ARBA" id="ARBA00023027"/>
    </source>
</evidence>
<dbReference type="PIRSF" id="PIRSF000161">
    <property type="entry name" value="DHPR"/>
    <property type="match status" value="1"/>
</dbReference>
<feature type="binding site" evidence="12">
    <location>
        <begin position="146"/>
        <end position="147"/>
    </location>
    <ligand>
        <name>(S)-2,3,4,5-tetrahydrodipicolinate</name>
        <dbReference type="ChEBI" id="CHEBI:16845"/>
    </ligand>
</feature>
<feature type="domain" description="Dihydrodipicolinate reductase C-terminal" evidence="14">
    <location>
        <begin position="107"/>
        <end position="218"/>
    </location>
</feature>